<organism evidence="9 10">
    <name type="scientific">Chamaesiphon polymorphus CCALA 037</name>
    <dbReference type="NCBI Taxonomy" id="2107692"/>
    <lineage>
        <taxon>Bacteria</taxon>
        <taxon>Bacillati</taxon>
        <taxon>Cyanobacteriota</taxon>
        <taxon>Cyanophyceae</taxon>
        <taxon>Gomontiellales</taxon>
        <taxon>Chamaesiphonaceae</taxon>
        <taxon>Chamaesiphon</taxon>
    </lineage>
</organism>
<keyword evidence="1 3" id="KW-0807">Transducer</keyword>
<dbReference type="Pfam" id="PF01590">
    <property type="entry name" value="GAF"/>
    <property type="match status" value="4"/>
</dbReference>
<dbReference type="PANTHER" id="PTHR32089">
    <property type="entry name" value="METHYL-ACCEPTING CHEMOTAXIS PROTEIN MCPB"/>
    <property type="match status" value="1"/>
</dbReference>
<dbReference type="EMBL" id="PVWO01000062">
    <property type="protein sequence ID" value="PSB57779.1"/>
    <property type="molecule type" value="Genomic_DNA"/>
</dbReference>
<keyword evidence="10" id="KW-1185">Reference proteome</keyword>
<evidence type="ECO:0000256" key="1">
    <source>
        <dbReference type="ARBA" id="ARBA00023224"/>
    </source>
</evidence>
<dbReference type="PROSITE" id="PS50046">
    <property type="entry name" value="PHYTOCHROME_2"/>
    <property type="match status" value="4"/>
</dbReference>
<gene>
    <name evidence="9" type="ORF">C7B77_07215</name>
</gene>
<evidence type="ECO:0000259" key="8">
    <source>
        <dbReference type="PROSITE" id="PS50885"/>
    </source>
</evidence>
<dbReference type="GO" id="GO:0007165">
    <property type="term" value="P:signal transduction"/>
    <property type="evidence" value="ECO:0007669"/>
    <property type="project" value="UniProtKB-KW"/>
</dbReference>
<dbReference type="InterPro" id="IPR003660">
    <property type="entry name" value="HAMP_dom"/>
</dbReference>
<feature type="domain" description="Phytochrome chromophore attachment site" evidence="6">
    <location>
        <begin position="125"/>
        <end position="264"/>
    </location>
</feature>
<dbReference type="InterPro" id="IPR004089">
    <property type="entry name" value="MCPsignal_dom"/>
</dbReference>
<evidence type="ECO:0000256" key="4">
    <source>
        <dbReference type="SAM" id="Coils"/>
    </source>
</evidence>
<dbReference type="Gene3D" id="3.30.450.40">
    <property type="match status" value="4"/>
</dbReference>
<dbReference type="GO" id="GO:0004888">
    <property type="term" value="F:transmembrane signaling receptor activity"/>
    <property type="evidence" value="ECO:0007669"/>
    <property type="project" value="InterPro"/>
</dbReference>
<evidence type="ECO:0000256" key="5">
    <source>
        <dbReference type="SAM" id="MobiDB-lite"/>
    </source>
</evidence>
<dbReference type="PRINTS" id="PR00260">
    <property type="entry name" value="CHEMTRNSDUCR"/>
</dbReference>
<dbReference type="SUPFAM" id="SSF58104">
    <property type="entry name" value="Methyl-accepting chemotaxis protein (MCP) signaling domain"/>
    <property type="match status" value="1"/>
</dbReference>
<sequence length="1166" mass="129573">MLKNLFSSADDRSDKATDSLNPVTLPPQQPMSNPDRAATASNNTAKQQLLSLLQETQTKLENSNSPNSDALRQNIRKARELAGFLTVQGTNPQPTGMSATASIDLEKAHQIALRIRQSTSPLAAFTSAVADIKALLNADRVLIYQLTGASTGKVIAEAVQIGLTPTLNTEIPQIGFGFEQLTDDRSGRAIALINSETSPYQKQILEQYQVQATVALPILINGYSAATNTFSLGRVWGLLVVHQCDRPRQWSEAETAFLTQLSLELTLAVQPNQPLLQLSQRRDLLAAIEGEAQVLIQNTLDEIRHHFQADRAMVYAYNRDWSGQIIGESVGNNWPKAGNSLDGDYYVTGENYKPYYVVNDLQTRGLDRAVMEKLEPFQMKAYIVVPIVASNQLIGLLGVYQNSGPRNWQQSEIDAMVEFAKTFSFPLQQTASRRQAQFQNIRMERQLERERGLAKMQERLRTAKSVQNVLQTATLDTRKLLNVERAAIYQFNPDFSGRFVAESAAPGWSDLVKMIPFIQDTFLQRTQGGRYKDGGCLAVNDIYTTGHQTCHVQLLEQMEARAYIIAPIFGADRKLWGLMGVYHNSAAYQWQEDEVETLRQIALQVGIAMEQLDYIEQLQKRAEQEQTINRIADKIRQSLVVDDVFSTVVQEIRQAAKTDRAVVYQFNPDWSGQVVAESVGSGWVSLLVEQDKDRILSGDRTQNDRCVLRKWGTKDITEIDTHLQNTKGGKYAQGEKSTAVNDIYARNFPECYVQSLEKYQAKAYVLAPIFVGQTLWGLLGLYQNDAPRVWDISERAIVEQVAMQIGTALQLSEYLERVRTQEQELSAIVDRERANRQELESEALRVLKAIGPSFRGDLTVRAPLSETEIGTIADGYNTTIQSLRELVRQVQTAAISVSTTSSENNLLVNNLSAQAQQELEQLDRALIQVDLMAASSKEVAEFAQKVEQVVQSANRTVQNGDTLMESTVEEILEIRSTVSTTAKKIKRLGETFQKISKVVNLIENFATQTNLLALNASIEATRAGQYGKGFAVVADEVRSLAYQSANATTEIERLVDEIRIDTNDVTEAMEIGIAQVVQGTNLVNETRQSLSEIVVATTQISELVQAISQSAGTQTKQSQKLSEAMIDVATIANLSSDSALQISESCQQLIATSQVLETSVSRFKVD</sequence>
<dbReference type="GO" id="GO:0016020">
    <property type="term" value="C:membrane"/>
    <property type="evidence" value="ECO:0007669"/>
    <property type="project" value="InterPro"/>
</dbReference>
<feature type="domain" description="HAMP" evidence="8">
    <location>
        <begin position="845"/>
        <end position="888"/>
    </location>
</feature>
<dbReference type="CDD" id="cd11386">
    <property type="entry name" value="MCP_signal"/>
    <property type="match status" value="1"/>
</dbReference>
<dbReference type="PANTHER" id="PTHR32089:SF114">
    <property type="entry name" value="METHYL-ACCEPTING CHEMOTAXIS PROTEIN MCPB"/>
    <property type="match status" value="1"/>
</dbReference>
<dbReference type="Proteomes" id="UP000238937">
    <property type="component" value="Unassembled WGS sequence"/>
</dbReference>
<feature type="domain" description="Phytochrome chromophore attachment site" evidence="6">
    <location>
        <begin position="291"/>
        <end position="422"/>
    </location>
</feature>
<proteinExistence type="inferred from homology"/>
<protein>
    <submittedName>
        <fullName evidence="9">Chemotaxis protein</fullName>
    </submittedName>
</protein>
<dbReference type="SMART" id="SM00283">
    <property type="entry name" value="MA"/>
    <property type="match status" value="1"/>
</dbReference>
<comment type="similarity">
    <text evidence="2">Belongs to the methyl-accepting chemotaxis (MCP) protein family.</text>
</comment>
<dbReference type="AlphaFoldDB" id="A0A2T1GJ28"/>
<dbReference type="Gene3D" id="1.10.287.950">
    <property type="entry name" value="Methyl-accepting chemotaxis protein"/>
    <property type="match status" value="1"/>
</dbReference>
<evidence type="ECO:0000256" key="2">
    <source>
        <dbReference type="ARBA" id="ARBA00029447"/>
    </source>
</evidence>
<feature type="domain" description="Methyl-accepting transducer" evidence="7">
    <location>
        <begin position="893"/>
        <end position="1129"/>
    </location>
</feature>
<dbReference type="InterPro" id="IPR004090">
    <property type="entry name" value="Chemotax_Me-accpt_rcpt"/>
</dbReference>
<dbReference type="Pfam" id="PF00015">
    <property type="entry name" value="MCPsignal"/>
    <property type="match status" value="1"/>
</dbReference>
<dbReference type="SMART" id="SM00065">
    <property type="entry name" value="GAF"/>
    <property type="match status" value="4"/>
</dbReference>
<dbReference type="SMART" id="SM00304">
    <property type="entry name" value="HAMP"/>
    <property type="match status" value="1"/>
</dbReference>
<evidence type="ECO:0000313" key="9">
    <source>
        <dbReference type="EMBL" id="PSB57779.1"/>
    </source>
</evidence>
<dbReference type="SUPFAM" id="SSF55781">
    <property type="entry name" value="GAF domain-like"/>
    <property type="match status" value="4"/>
</dbReference>
<dbReference type="PROSITE" id="PS50885">
    <property type="entry name" value="HAMP"/>
    <property type="match status" value="1"/>
</dbReference>
<evidence type="ECO:0000256" key="3">
    <source>
        <dbReference type="PROSITE-ProRule" id="PRU00284"/>
    </source>
</evidence>
<dbReference type="RefSeq" id="WP_106302121.1">
    <property type="nucleotide sequence ID" value="NZ_PVWO01000062.1"/>
</dbReference>
<accession>A0A2T1GJ28</accession>
<dbReference type="GO" id="GO:0006935">
    <property type="term" value="P:chemotaxis"/>
    <property type="evidence" value="ECO:0007669"/>
    <property type="project" value="InterPro"/>
</dbReference>
<feature type="coiled-coil region" evidence="4">
    <location>
        <begin position="822"/>
        <end position="849"/>
    </location>
</feature>
<evidence type="ECO:0000259" key="6">
    <source>
        <dbReference type="PROSITE" id="PS50046"/>
    </source>
</evidence>
<feature type="domain" description="Phytochrome chromophore attachment site" evidence="6">
    <location>
        <begin position="465"/>
        <end position="604"/>
    </location>
</feature>
<reference evidence="9 10" key="1">
    <citation type="submission" date="2018-03" db="EMBL/GenBank/DDBJ databases">
        <title>The ancient ancestry and fast evolution of plastids.</title>
        <authorList>
            <person name="Moore K.R."/>
            <person name="Magnabosco C."/>
            <person name="Momper L."/>
            <person name="Gold D.A."/>
            <person name="Bosak T."/>
            <person name="Fournier G.P."/>
        </authorList>
    </citation>
    <scope>NUCLEOTIDE SEQUENCE [LARGE SCALE GENOMIC DNA]</scope>
    <source>
        <strain evidence="9 10">CCALA 037</strain>
    </source>
</reference>
<dbReference type="InterPro" id="IPR003018">
    <property type="entry name" value="GAF"/>
</dbReference>
<dbReference type="InterPro" id="IPR029016">
    <property type="entry name" value="GAF-like_dom_sf"/>
</dbReference>
<dbReference type="InterPro" id="IPR016132">
    <property type="entry name" value="Phyto_chromo_attachment"/>
</dbReference>
<dbReference type="PROSITE" id="PS50111">
    <property type="entry name" value="CHEMOTAXIS_TRANSDUC_2"/>
    <property type="match status" value="1"/>
</dbReference>
<comment type="caution">
    <text evidence="9">The sequence shown here is derived from an EMBL/GenBank/DDBJ whole genome shotgun (WGS) entry which is preliminary data.</text>
</comment>
<evidence type="ECO:0000313" key="10">
    <source>
        <dbReference type="Proteomes" id="UP000238937"/>
    </source>
</evidence>
<name>A0A2T1GJ28_9CYAN</name>
<feature type="domain" description="Phytochrome chromophore attachment site" evidence="6">
    <location>
        <begin position="640"/>
        <end position="804"/>
    </location>
</feature>
<dbReference type="OrthoDB" id="419276at2"/>
<feature type="region of interest" description="Disordered" evidence="5">
    <location>
        <begin position="1"/>
        <end position="42"/>
    </location>
</feature>
<keyword evidence="4" id="KW-0175">Coiled coil</keyword>
<evidence type="ECO:0000259" key="7">
    <source>
        <dbReference type="PROSITE" id="PS50111"/>
    </source>
</evidence>